<comment type="miscellaneous">
    <text evidence="8">This enzyme catalyzes only one turnover and therefore is not strictly catalytic. According to one definition, an enzyme is a biocatalyst that acts repeatedly and over many reaction cycles.</text>
</comment>
<dbReference type="HAMAP" id="MF_00772">
    <property type="entry name" value="OGT"/>
    <property type="match status" value="1"/>
</dbReference>
<dbReference type="SUPFAM" id="SSF46767">
    <property type="entry name" value="Methylated DNA-protein cysteine methyltransferase, C-terminal domain"/>
    <property type="match status" value="1"/>
</dbReference>
<keyword evidence="3 8" id="KW-0489">Methyltransferase</keyword>
<dbReference type="Proteomes" id="UP000507979">
    <property type="component" value="Unassembled WGS sequence"/>
</dbReference>
<dbReference type="NCBIfam" id="TIGR00589">
    <property type="entry name" value="ogt"/>
    <property type="match status" value="1"/>
</dbReference>
<evidence type="ECO:0000256" key="6">
    <source>
        <dbReference type="ARBA" id="ARBA00023204"/>
    </source>
</evidence>
<keyword evidence="2 8" id="KW-0963">Cytoplasm</keyword>
<dbReference type="PROSITE" id="PS00374">
    <property type="entry name" value="MGMT"/>
    <property type="match status" value="1"/>
</dbReference>
<evidence type="ECO:0000256" key="5">
    <source>
        <dbReference type="ARBA" id="ARBA00022763"/>
    </source>
</evidence>
<accession>A0A6J5B269</accession>
<protein>
    <recommendedName>
        <fullName evidence="8">Methylated-DNA--protein-cysteine methyltransferase</fullName>
        <ecNumber evidence="8">2.1.1.63</ecNumber>
    </recommendedName>
    <alternativeName>
        <fullName evidence="8">6-O-methylguanine-DNA methyltransferase</fullName>
        <shortName evidence="8">MGMT</shortName>
    </alternativeName>
    <alternativeName>
        <fullName evidence="8">O-6-methylguanine-DNA-alkyltransferase</fullName>
    </alternativeName>
</protein>
<evidence type="ECO:0000256" key="4">
    <source>
        <dbReference type="ARBA" id="ARBA00022679"/>
    </source>
</evidence>
<dbReference type="GO" id="GO:0003908">
    <property type="term" value="F:methylated-DNA-[protein]-cysteine S-methyltransferase activity"/>
    <property type="evidence" value="ECO:0007669"/>
    <property type="project" value="UniProtKB-UniRule"/>
</dbReference>
<dbReference type="InterPro" id="IPR036388">
    <property type="entry name" value="WH-like_DNA-bd_sf"/>
</dbReference>
<dbReference type="GO" id="GO:0005737">
    <property type="term" value="C:cytoplasm"/>
    <property type="evidence" value="ECO:0007669"/>
    <property type="project" value="UniProtKB-SubCell"/>
</dbReference>
<dbReference type="GO" id="GO:0006307">
    <property type="term" value="P:DNA alkylation repair"/>
    <property type="evidence" value="ECO:0007669"/>
    <property type="project" value="UniProtKB-UniRule"/>
</dbReference>
<evidence type="ECO:0000256" key="8">
    <source>
        <dbReference type="HAMAP-Rule" id="MF_00772"/>
    </source>
</evidence>
<evidence type="ECO:0000313" key="11">
    <source>
        <dbReference type="EMBL" id="CAB3688981.1"/>
    </source>
</evidence>
<evidence type="ECO:0000256" key="7">
    <source>
        <dbReference type="ARBA" id="ARBA00049348"/>
    </source>
</evidence>
<dbReference type="RefSeq" id="WP_180180162.1">
    <property type="nucleotide sequence ID" value="NZ_CADIJR010000059.1"/>
</dbReference>
<dbReference type="Pfam" id="PF01035">
    <property type="entry name" value="DNA_binding_1"/>
    <property type="match status" value="1"/>
</dbReference>
<feature type="active site" description="Nucleophile; methyl group acceptor" evidence="8">
    <location>
        <position position="141"/>
    </location>
</feature>
<comment type="function">
    <text evidence="8">Involved in the cellular defense against the biological effects of O6-methylguanine (O6-MeG) and O4-methylthymine (O4-MeT) in DNA. Repairs the methylated nucleobase in DNA by stoichiometrically transferring the methyl group to a cysteine residue in the enzyme. This is a suicide reaction: the enzyme is irreversibly inactivated.</text>
</comment>
<keyword evidence="4 8" id="KW-0808">Transferase</keyword>
<keyword evidence="12" id="KW-1185">Reference proteome</keyword>
<sequence>MPIQTFTLERVATPIGQMLVLTDARECLRAVDWQDYEPRMHALLRRQYGQGAVRIEDAARVSAASRRLQAYFEGEVDAIDRLEVALGGTDFQRQVWRALRDIEPGETVSYGVLAGRIGRASAVRAVGMANGANPVGIVVPCHRVIGADASLTGYGGGLHRKRWLLDHEGRWRAAAGAPVARAA</sequence>
<keyword evidence="5 8" id="KW-0227">DNA damage</keyword>
<dbReference type="FunFam" id="1.10.10.10:FF:000337">
    <property type="entry name" value="Methylated-DNA--protein-cysteine methyltransferase"/>
    <property type="match status" value="1"/>
</dbReference>
<name>A0A6J5B269_9BURK</name>
<dbReference type="EMBL" id="CADIJR010000059">
    <property type="protein sequence ID" value="CAB3688981.1"/>
    <property type="molecule type" value="Genomic_DNA"/>
</dbReference>
<keyword evidence="6 8" id="KW-0234">DNA repair</keyword>
<evidence type="ECO:0000256" key="3">
    <source>
        <dbReference type="ARBA" id="ARBA00022603"/>
    </source>
</evidence>
<reference evidence="11 12" key="1">
    <citation type="submission" date="2020-04" db="EMBL/GenBank/DDBJ databases">
        <authorList>
            <person name="De Canck E."/>
        </authorList>
    </citation>
    <scope>NUCLEOTIDE SEQUENCE [LARGE SCALE GENOMIC DNA]</scope>
    <source>
        <strain evidence="11 12">LMG 26845</strain>
    </source>
</reference>
<evidence type="ECO:0000256" key="2">
    <source>
        <dbReference type="ARBA" id="ARBA00022490"/>
    </source>
</evidence>
<proteinExistence type="inferred from homology"/>
<feature type="domain" description="Methylguanine DNA methyltransferase ribonuclease-like" evidence="10">
    <location>
        <begin position="12"/>
        <end position="85"/>
    </location>
</feature>
<dbReference type="InterPro" id="IPR001497">
    <property type="entry name" value="MethylDNA_cys_MeTrfase_AS"/>
</dbReference>
<comment type="catalytic activity">
    <reaction evidence="1 8">
        <text>a 4-O-methyl-thymidine in DNA + L-cysteinyl-[protein] = a thymidine in DNA + S-methyl-L-cysteinyl-[protein]</text>
        <dbReference type="Rhea" id="RHEA:53428"/>
        <dbReference type="Rhea" id="RHEA-COMP:10131"/>
        <dbReference type="Rhea" id="RHEA-COMP:10132"/>
        <dbReference type="Rhea" id="RHEA-COMP:13555"/>
        <dbReference type="Rhea" id="RHEA-COMP:13556"/>
        <dbReference type="ChEBI" id="CHEBI:29950"/>
        <dbReference type="ChEBI" id="CHEBI:82612"/>
        <dbReference type="ChEBI" id="CHEBI:137386"/>
        <dbReference type="ChEBI" id="CHEBI:137387"/>
        <dbReference type="EC" id="2.1.1.63"/>
    </reaction>
</comment>
<dbReference type="AlphaFoldDB" id="A0A6J5B269"/>
<dbReference type="InterPro" id="IPR036631">
    <property type="entry name" value="MGMT_N_sf"/>
</dbReference>
<dbReference type="Gene3D" id="3.30.160.70">
    <property type="entry name" value="Methylated DNA-protein cysteine methyltransferase domain"/>
    <property type="match status" value="1"/>
</dbReference>
<evidence type="ECO:0000313" key="12">
    <source>
        <dbReference type="Proteomes" id="UP000507979"/>
    </source>
</evidence>
<evidence type="ECO:0000256" key="1">
    <source>
        <dbReference type="ARBA" id="ARBA00001286"/>
    </source>
</evidence>
<dbReference type="Gene3D" id="1.10.10.10">
    <property type="entry name" value="Winged helix-like DNA-binding domain superfamily/Winged helix DNA-binding domain"/>
    <property type="match status" value="1"/>
</dbReference>
<dbReference type="PANTHER" id="PTHR10815:SF5">
    <property type="entry name" value="METHYLATED-DNA--PROTEIN-CYSTEINE METHYLTRANSFERASE"/>
    <property type="match status" value="1"/>
</dbReference>
<comment type="catalytic activity">
    <reaction evidence="7 8">
        <text>a 6-O-methyl-2'-deoxyguanosine in DNA + L-cysteinyl-[protein] = S-methyl-L-cysteinyl-[protein] + a 2'-deoxyguanosine in DNA</text>
        <dbReference type="Rhea" id="RHEA:24000"/>
        <dbReference type="Rhea" id="RHEA-COMP:10131"/>
        <dbReference type="Rhea" id="RHEA-COMP:10132"/>
        <dbReference type="Rhea" id="RHEA-COMP:11367"/>
        <dbReference type="Rhea" id="RHEA-COMP:11368"/>
        <dbReference type="ChEBI" id="CHEBI:29950"/>
        <dbReference type="ChEBI" id="CHEBI:82612"/>
        <dbReference type="ChEBI" id="CHEBI:85445"/>
        <dbReference type="ChEBI" id="CHEBI:85448"/>
        <dbReference type="EC" id="2.1.1.63"/>
    </reaction>
</comment>
<dbReference type="Pfam" id="PF02870">
    <property type="entry name" value="Methyltransf_1N"/>
    <property type="match status" value="1"/>
</dbReference>
<dbReference type="CDD" id="cd06445">
    <property type="entry name" value="ATase"/>
    <property type="match status" value="1"/>
</dbReference>
<comment type="subcellular location">
    <subcellularLocation>
        <location evidence="8">Cytoplasm</location>
    </subcellularLocation>
</comment>
<comment type="similarity">
    <text evidence="8">Belongs to the MGMT family.</text>
</comment>
<dbReference type="PANTHER" id="PTHR10815">
    <property type="entry name" value="METHYLATED-DNA--PROTEIN-CYSTEINE METHYLTRANSFERASE"/>
    <property type="match status" value="1"/>
</dbReference>
<gene>
    <name evidence="11" type="primary">ogt_2</name>
    <name evidence="11" type="ORF">LMG26845_04650</name>
</gene>
<organism evidence="11 12">
    <name type="scientific">Achromobacter insuavis</name>
    <dbReference type="NCBI Taxonomy" id="1287735"/>
    <lineage>
        <taxon>Bacteria</taxon>
        <taxon>Pseudomonadati</taxon>
        <taxon>Pseudomonadota</taxon>
        <taxon>Betaproteobacteria</taxon>
        <taxon>Burkholderiales</taxon>
        <taxon>Alcaligenaceae</taxon>
        <taxon>Achromobacter</taxon>
    </lineage>
</organism>
<evidence type="ECO:0000259" key="10">
    <source>
        <dbReference type="Pfam" id="PF02870"/>
    </source>
</evidence>
<dbReference type="SUPFAM" id="SSF53155">
    <property type="entry name" value="Methylated DNA-protein cysteine methyltransferase domain"/>
    <property type="match status" value="1"/>
</dbReference>
<dbReference type="EC" id="2.1.1.63" evidence="8"/>
<dbReference type="InterPro" id="IPR014048">
    <property type="entry name" value="MethylDNA_cys_MeTrfase_DNA-bd"/>
</dbReference>
<evidence type="ECO:0000259" key="9">
    <source>
        <dbReference type="Pfam" id="PF01035"/>
    </source>
</evidence>
<feature type="domain" description="Methylated-DNA-[protein]-cysteine S-methyltransferase DNA binding" evidence="9">
    <location>
        <begin position="90"/>
        <end position="169"/>
    </location>
</feature>
<dbReference type="GeneID" id="92900529"/>
<dbReference type="InterPro" id="IPR008332">
    <property type="entry name" value="MethylG_MeTrfase_N"/>
</dbReference>
<dbReference type="GO" id="GO:0032259">
    <property type="term" value="P:methylation"/>
    <property type="evidence" value="ECO:0007669"/>
    <property type="project" value="UniProtKB-KW"/>
</dbReference>
<dbReference type="InterPro" id="IPR023546">
    <property type="entry name" value="MGMT"/>
</dbReference>
<dbReference type="InterPro" id="IPR036217">
    <property type="entry name" value="MethylDNA_cys_MeTrfase_DNAb"/>
</dbReference>